<evidence type="ECO:0000256" key="1">
    <source>
        <dbReference type="SAM" id="Phobius"/>
    </source>
</evidence>
<keyword evidence="1" id="KW-0472">Membrane</keyword>
<dbReference type="PANTHER" id="PTHR19353:SF19">
    <property type="entry name" value="DELTA(5) FATTY ACID DESATURASE C-RELATED"/>
    <property type="match status" value="1"/>
</dbReference>
<protein>
    <submittedName>
        <fullName evidence="3">Acyl-CoA desaturase</fullName>
    </submittedName>
</protein>
<dbReference type="InterPro" id="IPR005804">
    <property type="entry name" value="FA_desaturase_dom"/>
</dbReference>
<dbReference type="EMBL" id="BAAAPB010000001">
    <property type="protein sequence ID" value="GAA1955884.1"/>
    <property type="molecule type" value="Genomic_DNA"/>
</dbReference>
<name>A0ABN2QP32_9ACTN</name>
<dbReference type="InterPro" id="IPR012171">
    <property type="entry name" value="Fatty_acid_desaturase"/>
</dbReference>
<evidence type="ECO:0000313" key="3">
    <source>
        <dbReference type="EMBL" id="GAA1955884.1"/>
    </source>
</evidence>
<comment type="caution">
    <text evidence="3">The sequence shown here is derived from an EMBL/GenBank/DDBJ whole genome shotgun (WGS) entry which is preliminary data.</text>
</comment>
<proteinExistence type="predicted"/>
<dbReference type="Proteomes" id="UP001500571">
    <property type="component" value="Unassembled WGS sequence"/>
</dbReference>
<dbReference type="CDD" id="cd03506">
    <property type="entry name" value="Delta6-FADS-like"/>
    <property type="match status" value="1"/>
</dbReference>
<organism evidence="3 4">
    <name type="scientific">Nocardioides panacihumi</name>
    <dbReference type="NCBI Taxonomy" id="400774"/>
    <lineage>
        <taxon>Bacteria</taxon>
        <taxon>Bacillati</taxon>
        <taxon>Actinomycetota</taxon>
        <taxon>Actinomycetes</taxon>
        <taxon>Propionibacteriales</taxon>
        <taxon>Nocardioidaceae</taxon>
        <taxon>Nocardioides</taxon>
    </lineage>
</organism>
<keyword evidence="1" id="KW-0812">Transmembrane</keyword>
<evidence type="ECO:0000259" key="2">
    <source>
        <dbReference type="Pfam" id="PF00487"/>
    </source>
</evidence>
<accession>A0ABN2QP32</accession>
<sequence length="343" mass="37512">MSTTDPVHPPLSSGYSELVREIRGQGLLHPRPRYYLAVGAIDLAALIAVVAGLVLLRDSWWTLALAPVLAVVSTQIAFLSHDTAHSQVCRGRTRTVLCLVQGNLLSGLSYGWWVDKHNAHHAHPNDLESDPDVAVGALVFDAGQAGARTGLAAWMTRHQAGLFFPMLTFEAWNLHVSSVRAVLRPGLRHRRTEALLLLGYAVLYVALLGTTMTWPQALVFLVIHQGLVGVYLGCSFAPSHKGMPTLTPAEDADPLLRQVLSSRNILGGRFVDVALGGLNLQIEHHLFPSMPRPNLRRAQPIVERHCRAHGIPYAESTLLGSYGLALRHLHRVGAPLRAHVEDR</sequence>
<feature type="domain" description="Fatty acid desaturase" evidence="2">
    <location>
        <begin position="59"/>
        <end position="315"/>
    </location>
</feature>
<feature type="transmembrane region" description="Helical" evidence="1">
    <location>
        <begin position="194"/>
        <end position="212"/>
    </location>
</feature>
<feature type="transmembrane region" description="Helical" evidence="1">
    <location>
        <begin position="34"/>
        <end position="54"/>
    </location>
</feature>
<dbReference type="PIRSF" id="PIRSF015921">
    <property type="entry name" value="FA_sphinglp_des"/>
    <property type="match status" value="1"/>
</dbReference>
<dbReference type="PANTHER" id="PTHR19353">
    <property type="entry name" value="FATTY ACID DESATURASE 2"/>
    <property type="match status" value="1"/>
</dbReference>
<dbReference type="Pfam" id="PF00487">
    <property type="entry name" value="FA_desaturase"/>
    <property type="match status" value="1"/>
</dbReference>
<keyword evidence="4" id="KW-1185">Reference proteome</keyword>
<keyword evidence="1" id="KW-1133">Transmembrane helix</keyword>
<evidence type="ECO:0000313" key="4">
    <source>
        <dbReference type="Proteomes" id="UP001500571"/>
    </source>
</evidence>
<reference evidence="3 4" key="1">
    <citation type="journal article" date="2019" name="Int. J. Syst. Evol. Microbiol.">
        <title>The Global Catalogue of Microorganisms (GCM) 10K type strain sequencing project: providing services to taxonomists for standard genome sequencing and annotation.</title>
        <authorList>
            <consortium name="The Broad Institute Genomics Platform"/>
            <consortium name="The Broad Institute Genome Sequencing Center for Infectious Disease"/>
            <person name="Wu L."/>
            <person name="Ma J."/>
        </authorList>
    </citation>
    <scope>NUCLEOTIDE SEQUENCE [LARGE SCALE GENOMIC DNA]</scope>
    <source>
        <strain evidence="3 4">JCM 15309</strain>
    </source>
</reference>
<gene>
    <name evidence="3" type="ORF">GCM10009798_13960</name>
</gene>